<accession>A0AA35SIR9</accession>
<dbReference type="Proteomes" id="UP001174909">
    <property type="component" value="Unassembled WGS sequence"/>
</dbReference>
<name>A0AA35SIR9_GEOBA</name>
<dbReference type="EMBL" id="CASHTH010002503">
    <property type="protein sequence ID" value="CAI8030840.1"/>
    <property type="molecule type" value="Genomic_DNA"/>
</dbReference>
<feature type="domain" description="CMP/dCMP-type deaminase" evidence="2">
    <location>
        <begin position="1"/>
        <end position="106"/>
    </location>
</feature>
<evidence type="ECO:0000256" key="1">
    <source>
        <dbReference type="SAM" id="MobiDB-lite"/>
    </source>
</evidence>
<reference evidence="3" key="1">
    <citation type="submission" date="2023-03" db="EMBL/GenBank/DDBJ databases">
        <authorList>
            <person name="Steffen K."/>
            <person name="Cardenas P."/>
        </authorList>
    </citation>
    <scope>NUCLEOTIDE SEQUENCE</scope>
</reference>
<comment type="caution">
    <text evidence="3">The sequence shown here is derived from an EMBL/GenBank/DDBJ whole genome shotgun (WGS) entry which is preliminary data.</text>
</comment>
<dbReference type="AlphaFoldDB" id="A0AA35SIR9"/>
<feature type="non-terminal residue" evidence="3">
    <location>
        <position position="1"/>
    </location>
</feature>
<evidence type="ECO:0000313" key="3">
    <source>
        <dbReference type="EMBL" id="CAI8030840.1"/>
    </source>
</evidence>
<sequence>ECGSGRGARRRGGGRNPNRRRARGRQPSVATGRNRRLQDSVSIMHAEINCLYNASRNGVQSFRGMTMYSTLIPCHMCAGAIVQFGITRVVAGESSNFREANGLGTLTRHGVEVIDLDMDDAKQLLGRFIDAKPEQWNEDIGR</sequence>
<evidence type="ECO:0000313" key="4">
    <source>
        <dbReference type="Proteomes" id="UP001174909"/>
    </source>
</evidence>
<dbReference type="InterPro" id="IPR002125">
    <property type="entry name" value="CMP_dCMP_dom"/>
</dbReference>
<dbReference type="GO" id="GO:0008835">
    <property type="term" value="F:diaminohydroxyphosphoribosylaminopyrimidine deaminase activity"/>
    <property type="evidence" value="ECO:0007669"/>
    <property type="project" value="TreeGrafter"/>
</dbReference>
<dbReference type="InterPro" id="IPR016193">
    <property type="entry name" value="Cytidine_deaminase-like"/>
</dbReference>
<feature type="compositionally biased region" description="Basic residues" evidence="1">
    <location>
        <begin position="7"/>
        <end position="24"/>
    </location>
</feature>
<dbReference type="PANTHER" id="PTHR11079:SF190">
    <property type="entry name" value="CYTOSINE DEAMINASE"/>
    <property type="match status" value="1"/>
</dbReference>
<keyword evidence="4" id="KW-1185">Reference proteome</keyword>
<feature type="region of interest" description="Disordered" evidence="1">
    <location>
        <begin position="1"/>
        <end position="36"/>
    </location>
</feature>
<proteinExistence type="predicted"/>
<dbReference type="PANTHER" id="PTHR11079">
    <property type="entry name" value="CYTOSINE DEAMINASE FAMILY MEMBER"/>
    <property type="match status" value="1"/>
</dbReference>
<organism evidence="3 4">
    <name type="scientific">Geodia barretti</name>
    <name type="common">Barrett's horny sponge</name>
    <dbReference type="NCBI Taxonomy" id="519541"/>
    <lineage>
        <taxon>Eukaryota</taxon>
        <taxon>Metazoa</taxon>
        <taxon>Porifera</taxon>
        <taxon>Demospongiae</taxon>
        <taxon>Heteroscleromorpha</taxon>
        <taxon>Tetractinellida</taxon>
        <taxon>Astrophorina</taxon>
        <taxon>Geodiidae</taxon>
        <taxon>Geodia</taxon>
    </lineage>
</organism>
<dbReference type="PROSITE" id="PS51747">
    <property type="entry name" value="CYT_DCMP_DEAMINASES_2"/>
    <property type="match status" value="1"/>
</dbReference>
<dbReference type="Pfam" id="PF00383">
    <property type="entry name" value="dCMP_cyt_deam_1"/>
    <property type="match status" value="1"/>
</dbReference>
<gene>
    <name evidence="3" type="ORF">GBAR_LOCUS17494</name>
</gene>
<protein>
    <submittedName>
        <fullName evidence="3">Cytosine deaminase</fullName>
    </submittedName>
</protein>
<dbReference type="SUPFAM" id="SSF53927">
    <property type="entry name" value="Cytidine deaminase-like"/>
    <property type="match status" value="1"/>
</dbReference>
<dbReference type="CDD" id="cd01285">
    <property type="entry name" value="nucleoside_deaminase"/>
    <property type="match status" value="1"/>
</dbReference>
<evidence type="ECO:0000259" key="2">
    <source>
        <dbReference type="PROSITE" id="PS51747"/>
    </source>
</evidence>
<dbReference type="Gene3D" id="3.40.140.10">
    <property type="entry name" value="Cytidine Deaminase, domain 2"/>
    <property type="match status" value="1"/>
</dbReference>